<evidence type="ECO:0000313" key="3">
    <source>
        <dbReference type="Proteomes" id="UP000027586"/>
    </source>
</evidence>
<comment type="caution">
    <text evidence="2">The sequence shown here is derived from an EMBL/GenBank/DDBJ whole genome shotgun (WGS) entry which is preliminary data.</text>
</comment>
<dbReference type="PANTHER" id="PTHR36124:SF1">
    <property type="entry name" value="ER-BOUND OXYGENASE MPAB_MPAB'_RUBBER OXYGENASE CATALYTIC DOMAIN-CONTAINING PROTEIN"/>
    <property type="match status" value="1"/>
</dbReference>
<protein>
    <submittedName>
        <fullName evidence="2">L-aspartate oxidase</fullName>
    </submittedName>
</protein>
<dbReference type="AlphaFoldDB" id="A0A068RQS8"/>
<dbReference type="PANTHER" id="PTHR36124">
    <property type="match status" value="1"/>
</dbReference>
<evidence type="ECO:0000256" key="1">
    <source>
        <dbReference type="SAM" id="Phobius"/>
    </source>
</evidence>
<feature type="transmembrane region" description="Helical" evidence="1">
    <location>
        <begin position="20"/>
        <end position="39"/>
    </location>
</feature>
<sequence length="368" mass="42762">MDLLDRLLTIIQEQPTTTYIVGGTAIIVSYLALVHMIRFRYINALRRKYPDPTLPLRDAKVAEEIFDTTFRHDFPFLGRLSLELALFKTYSVPTISKILAATGEFSKSAAKRAEDTGLILAEIIDPYAHIEIEKRKHANMDVEKIESEQRGRAKIAIERLNEIHGKYQILNGDYLYTLSLFITQPIKWINRYGWRKLDPLEENAIYRIWYDIGKEMKIKDIPESLDAMNAFHLQYMHENVRYSPNNWKVAQPTVEHLLSIYPRFTHGLVYKIIPSLLDPLDVEGFGLPPASKTLSRLVDKGLLLQAWIVRHMMLPRFKPTIRTPTKPDKKTNRYKVLFEIYKPVYPDGYCIYELGPEKFKPAKCPIAH</sequence>
<organism evidence="2 3">
    <name type="scientific">Lichtheimia corymbifera JMRC:FSU:9682</name>
    <dbReference type="NCBI Taxonomy" id="1263082"/>
    <lineage>
        <taxon>Eukaryota</taxon>
        <taxon>Fungi</taxon>
        <taxon>Fungi incertae sedis</taxon>
        <taxon>Mucoromycota</taxon>
        <taxon>Mucoromycotina</taxon>
        <taxon>Mucoromycetes</taxon>
        <taxon>Mucorales</taxon>
        <taxon>Lichtheimiaceae</taxon>
        <taxon>Lichtheimia</taxon>
    </lineage>
</organism>
<keyword evidence="1" id="KW-1133">Transmembrane helix</keyword>
<dbReference type="EMBL" id="CBTN010000011">
    <property type="protein sequence ID" value="CDH51987.1"/>
    <property type="molecule type" value="Genomic_DNA"/>
</dbReference>
<accession>A0A068RQS8</accession>
<dbReference type="VEuPathDB" id="FungiDB:LCOR_03525.1"/>
<evidence type="ECO:0000313" key="2">
    <source>
        <dbReference type="EMBL" id="CDH51987.1"/>
    </source>
</evidence>
<dbReference type="STRING" id="1263082.A0A068RQS8"/>
<keyword evidence="3" id="KW-1185">Reference proteome</keyword>
<dbReference type="Proteomes" id="UP000027586">
    <property type="component" value="Unassembled WGS sequence"/>
</dbReference>
<dbReference type="OrthoDB" id="545169at2759"/>
<proteinExistence type="predicted"/>
<gene>
    <name evidence="2" type="ORF">LCOR_03525.1</name>
</gene>
<dbReference type="GO" id="GO:0016491">
    <property type="term" value="F:oxidoreductase activity"/>
    <property type="evidence" value="ECO:0007669"/>
    <property type="project" value="InterPro"/>
</dbReference>
<keyword evidence="1" id="KW-0472">Membrane</keyword>
<dbReference type="InterPro" id="IPR046366">
    <property type="entry name" value="MPAB"/>
</dbReference>
<keyword evidence="1" id="KW-0812">Transmembrane</keyword>
<reference evidence="2" key="1">
    <citation type="submission" date="2013-08" db="EMBL/GenBank/DDBJ databases">
        <title>Gene expansion shapes genome architecture in the human pathogen Lichtheimia corymbifera: an evolutionary genomics analysis in the ancient terrestrial Mucorales (Mucoromycotina).</title>
        <authorList>
            <person name="Schwartze V.U."/>
            <person name="Winter S."/>
            <person name="Shelest E."/>
            <person name="Marcet-Houben M."/>
            <person name="Horn F."/>
            <person name="Wehner S."/>
            <person name="Hoffmann K."/>
            <person name="Riege K."/>
            <person name="Sammeth M."/>
            <person name="Nowrousian M."/>
            <person name="Valiante V."/>
            <person name="Linde J."/>
            <person name="Jacobsen I.D."/>
            <person name="Marz M."/>
            <person name="Brakhage A.A."/>
            <person name="Gabaldon T."/>
            <person name="Bocker S."/>
            <person name="Voigt K."/>
        </authorList>
    </citation>
    <scope>NUCLEOTIDE SEQUENCE [LARGE SCALE GENOMIC DNA]</scope>
    <source>
        <strain evidence="2">FSU 9682</strain>
    </source>
</reference>
<name>A0A068RQS8_9FUNG</name>